<gene>
    <name evidence="2" type="ORF">QQX98_003262</name>
</gene>
<keyword evidence="3" id="KW-1185">Reference proteome</keyword>
<comment type="caution">
    <text evidence="2">The sequence shown here is derived from an EMBL/GenBank/DDBJ whole genome shotgun (WGS) entry which is preliminary data.</text>
</comment>
<reference evidence="2 3" key="1">
    <citation type="journal article" date="2025" name="Microbiol. Resour. Announc.">
        <title>Draft genome sequences for Neonectria magnoliae and Neonectria punicea, canker pathogens of Liriodendron tulipifera and Acer saccharum in West Virginia.</title>
        <authorList>
            <person name="Petronek H.M."/>
            <person name="Kasson M.T."/>
            <person name="Metheny A.M."/>
            <person name="Stauder C.M."/>
            <person name="Lovett B."/>
            <person name="Lynch S.C."/>
            <person name="Garnas J.R."/>
            <person name="Kasson L.R."/>
            <person name="Stajich J.E."/>
        </authorList>
    </citation>
    <scope>NUCLEOTIDE SEQUENCE [LARGE SCALE GENOMIC DNA]</scope>
    <source>
        <strain evidence="2 3">NRRL 64653</strain>
    </source>
</reference>
<feature type="compositionally biased region" description="Polar residues" evidence="1">
    <location>
        <begin position="325"/>
        <end position="334"/>
    </location>
</feature>
<feature type="region of interest" description="Disordered" evidence="1">
    <location>
        <begin position="211"/>
        <end position="277"/>
    </location>
</feature>
<protein>
    <submittedName>
        <fullName evidence="2">Uncharacterized protein</fullName>
    </submittedName>
</protein>
<proteinExistence type="predicted"/>
<dbReference type="EMBL" id="JAZAVJ010000037">
    <property type="protein sequence ID" value="KAK7419493.1"/>
    <property type="molecule type" value="Genomic_DNA"/>
</dbReference>
<feature type="region of interest" description="Disordered" evidence="1">
    <location>
        <begin position="296"/>
        <end position="345"/>
    </location>
</feature>
<evidence type="ECO:0000256" key="1">
    <source>
        <dbReference type="SAM" id="MobiDB-lite"/>
    </source>
</evidence>
<feature type="compositionally biased region" description="Polar residues" evidence="1">
    <location>
        <begin position="211"/>
        <end position="225"/>
    </location>
</feature>
<organism evidence="2 3">
    <name type="scientific">Neonectria punicea</name>
    <dbReference type="NCBI Taxonomy" id="979145"/>
    <lineage>
        <taxon>Eukaryota</taxon>
        <taxon>Fungi</taxon>
        <taxon>Dikarya</taxon>
        <taxon>Ascomycota</taxon>
        <taxon>Pezizomycotina</taxon>
        <taxon>Sordariomycetes</taxon>
        <taxon>Hypocreomycetidae</taxon>
        <taxon>Hypocreales</taxon>
        <taxon>Nectriaceae</taxon>
        <taxon>Neonectria</taxon>
    </lineage>
</organism>
<name>A0ABR1HFF1_9HYPO</name>
<sequence length="386" mass="42098">MNPYLPKPASKTMDASSKYLSETNPEIHCALKQMWVNDSRVSTVVQVVGYFPPLCDPVTPHVIFTSGKDGEAVRLYVGAPGGKGYVMLAVPVRDADEEDVSLQQLKSFSENIGCILRRIPHPIWEDLTEIERTKVLFVVIAAVQEGTSTYWQTGVRVLGYVMSIEDSLDNKNSVEAPNTKNSQTDGSALQDKLDELIDEFKTLVSTVANKQGLQTTGGPDTSCPSSGPMPLANNTTSTKPEYKLPDWSNRSPIRTNRKPTPQTPPTPRDPWDTPSEDSCFSEYKVKVKEPTAREKLTNNWGSWGNPAPNHLRADVKDKAKRKQGRASSWASGDSSGEEYDGLTNGVAAGDSFWAAASCGKKGPKAEKDIASPNEGFKTPGCCPGDW</sequence>
<evidence type="ECO:0000313" key="2">
    <source>
        <dbReference type="EMBL" id="KAK7419493.1"/>
    </source>
</evidence>
<dbReference type="Proteomes" id="UP001498476">
    <property type="component" value="Unassembled WGS sequence"/>
</dbReference>
<feature type="region of interest" description="Disordered" evidence="1">
    <location>
        <begin position="357"/>
        <end position="386"/>
    </location>
</feature>
<accession>A0ABR1HFF1</accession>
<evidence type="ECO:0000313" key="3">
    <source>
        <dbReference type="Proteomes" id="UP001498476"/>
    </source>
</evidence>